<comment type="caution">
    <text evidence="4">The sequence shown here is derived from an EMBL/GenBank/DDBJ whole genome shotgun (WGS) entry which is preliminary data.</text>
</comment>
<dbReference type="RefSeq" id="WP_064208584.1">
    <property type="nucleotide sequence ID" value="NZ_CANCVY010000010.1"/>
</dbReference>
<dbReference type="Proteomes" id="UP000078520">
    <property type="component" value="Unassembled WGS sequence"/>
</dbReference>
<dbReference type="InterPro" id="IPR002068">
    <property type="entry name" value="A-crystallin/Hsp20_dom"/>
</dbReference>
<evidence type="ECO:0000256" key="1">
    <source>
        <dbReference type="PROSITE-ProRule" id="PRU00285"/>
    </source>
</evidence>
<comment type="similarity">
    <text evidence="1 2">Belongs to the small heat shock protein (HSP20) family.</text>
</comment>
<name>A0A179C591_9LACO</name>
<protein>
    <submittedName>
        <fullName evidence="4">Heat-shock protein Hsp20</fullName>
    </submittedName>
</protein>
<dbReference type="AlphaFoldDB" id="A0A179C591"/>
<dbReference type="Gene3D" id="2.60.40.790">
    <property type="match status" value="1"/>
</dbReference>
<dbReference type="Pfam" id="PF00011">
    <property type="entry name" value="HSP20"/>
    <property type="match status" value="1"/>
</dbReference>
<evidence type="ECO:0000313" key="4">
    <source>
        <dbReference type="EMBL" id="OAQ08551.1"/>
    </source>
</evidence>
<dbReference type="PANTHER" id="PTHR11527">
    <property type="entry name" value="HEAT-SHOCK PROTEIN 20 FAMILY MEMBER"/>
    <property type="match status" value="1"/>
</dbReference>
<sequence length="143" mass="16491">MSNDLMNRFNRLANSDDFFNNFGRSFFNSWNNEMKSLKSDIKETDKEYIVKIDMPGVDKKDIALNFKDDVLTVDAKRDSFSDESDPKGNIITSERDYGTYSRSYRLPQVDGKAISAKYEDGVLTVTLPKTKEEIDKNHNIQID</sequence>
<reference evidence="5" key="1">
    <citation type="submission" date="2016-03" db="EMBL/GenBank/DDBJ databases">
        <authorList>
            <person name="Johnson T.J."/>
            <person name="Youmans B."/>
            <person name="Case K."/>
            <person name="Noll S."/>
        </authorList>
    </citation>
    <scope>NUCLEOTIDE SEQUENCE [LARGE SCALE GENOMIC DNA]</scope>
    <source>
        <strain evidence="5">UMNLAv8</strain>
    </source>
</reference>
<proteinExistence type="inferred from homology"/>
<evidence type="ECO:0000259" key="3">
    <source>
        <dbReference type="PROSITE" id="PS01031"/>
    </source>
</evidence>
<feature type="domain" description="SHSP" evidence="3">
    <location>
        <begin position="28"/>
        <end position="143"/>
    </location>
</feature>
<dbReference type="InterPro" id="IPR008978">
    <property type="entry name" value="HSP20-like_chaperone"/>
</dbReference>
<dbReference type="SUPFAM" id="SSF49764">
    <property type="entry name" value="HSP20-like chaperones"/>
    <property type="match status" value="1"/>
</dbReference>
<dbReference type="OrthoDB" id="9811615at2"/>
<dbReference type="CDD" id="cd06471">
    <property type="entry name" value="ACD_LpsHSP_like"/>
    <property type="match status" value="1"/>
</dbReference>
<evidence type="ECO:0000313" key="5">
    <source>
        <dbReference type="Proteomes" id="UP000078520"/>
    </source>
</evidence>
<evidence type="ECO:0000256" key="2">
    <source>
        <dbReference type="RuleBase" id="RU003616"/>
    </source>
</evidence>
<accession>A0A179C591</accession>
<dbReference type="EMBL" id="LVKI01000009">
    <property type="protein sequence ID" value="OAQ08551.1"/>
    <property type="molecule type" value="Genomic_DNA"/>
</dbReference>
<organism evidence="4 5">
    <name type="scientific">Ligilactobacillus aviarius</name>
    <dbReference type="NCBI Taxonomy" id="1606"/>
    <lineage>
        <taxon>Bacteria</taxon>
        <taxon>Bacillati</taxon>
        <taxon>Bacillota</taxon>
        <taxon>Bacilli</taxon>
        <taxon>Lactobacillales</taxon>
        <taxon>Lactobacillaceae</taxon>
        <taxon>Ligilactobacillus</taxon>
    </lineage>
</organism>
<gene>
    <name evidence="4" type="ORF">A3O14_03450</name>
</gene>
<dbReference type="PROSITE" id="PS01031">
    <property type="entry name" value="SHSP"/>
    <property type="match status" value="1"/>
</dbReference>
<dbReference type="InterPro" id="IPR031107">
    <property type="entry name" value="Small_HSP"/>
</dbReference>